<gene>
    <name evidence="6" type="ORF">N2K95_15765</name>
</gene>
<keyword evidence="2" id="KW-0560">Oxidoreductase</keyword>
<keyword evidence="7" id="KW-1185">Reference proteome</keyword>
<dbReference type="SMART" id="SM00822">
    <property type="entry name" value="PKS_KR"/>
    <property type="match status" value="1"/>
</dbReference>
<accession>A0ABY5YPQ3</accession>
<evidence type="ECO:0000256" key="1">
    <source>
        <dbReference type="ARBA" id="ARBA00006484"/>
    </source>
</evidence>
<dbReference type="RefSeq" id="WP_260652320.1">
    <property type="nucleotide sequence ID" value="NZ_CP104275.1"/>
</dbReference>
<feature type="domain" description="Ketoreductase" evidence="5">
    <location>
        <begin position="33"/>
        <end position="202"/>
    </location>
</feature>
<dbReference type="Pfam" id="PF00106">
    <property type="entry name" value="adh_short"/>
    <property type="match status" value="1"/>
</dbReference>
<reference evidence="6" key="1">
    <citation type="submission" date="2022-09" db="EMBL/GenBank/DDBJ databases">
        <title>Novel species in genus Arthrobacter.</title>
        <authorList>
            <person name="Liu Y."/>
        </authorList>
    </citation>
    <scope>NUCLEOTIDE SEQUENCE</scope>
    <source>
        <strain evidence="6">Zg-Y815</strain>
    </source>
</reference>
<dbReference type="PROSITE" id="PS00061">
    <property type="entry name" value="ADH_SHORT"/>
    <property type="match status" value="1"/>
</dbReference>
<evidence type="ECO:0000256" key="4">
    <source>
        <dbReference type="SAM" id="MobiDB-lite"/>
    </source>
</evidence>
<dbReference type="CDD" id="cd05233">
    <property type="entry name" value="SDR_c"/>
    <property type="match status" value="1"/>
</dbReference>
<dbReference type="InterPro" id="IPR002347">
    <property type="entry name" value="SDR_fam"/>
</dbReference>
<comment type="similarity">
    <text evidence="1 3">Belongs to the short-chain dehydrogenases/reductases (SDR) family.</text>
</comment>
<dbReference type="PRINTS" id="PR00080">
    <property type="entry name" value="SDRFAMILY"/>
</dbReference>
<evidence type="ECO:0000256" key="2">
    <source>
        <dbReference type="ARBA" id="ARBA00023002"/>
    </source>
</evidence>
<dbReference type="PANTHER" id="PTHR43669">
    <property type="entry name" value="5-KETO-D-GLUCONATE 5-REDUCTASE"/>
    <property type="match status" value="1"/>
</dbReference>
<evidence type="ECO:0000313" key="6">
    <source>
        <dbReference type="EMBL" id="UWX97059.1"/>
    </source>
</evidence>
<dbReference type="InterPro" id="IPR057326">
    <property type="entry name" value="KR_dom"/>
</dbReference>
<organism evidence="6 7">
    <name type="scientific">Arthrobacter zhaoxinii</name>
    <dbReference type="NCBI Taxonomy" id="2964616"/>
    <lineage>
        <taxon>Bacteria</taxon>
        <taxon>Bacillati</taxon>
        <taxon>Actinomycetota</taxon>
        <taxon>Actinomycetes</taxon>
        <taxon>Micrococcales</taxon>
        <taxon>Micrococcaceae</taxon>
        <taxon>Arthrobacter</taxon>
    </lineage>
</organism>
<name>A0ABY5YPQ3_9MICC</name>
<dbReference type="PRINTS" id="PR00081">
    <property type="entry name" value="GDHRDH"/>
</dbReference>
<feature type="compositionally biased region" description="Pro residues" evidence="4">
    <location>
        <begin position="7"/>
        <end position="19"/>
    </location>
</feature>
<dbReference type="PANTHER" id="PTHR43669:SF3">
    <property type="entry name" value="ALCOHOL DEHYDROGENASE, PUTATIVE (AFU_ORTHOLOGUE AFUA_3G03445)-RELATED"/>
    <property type="match status" value="1"/>
</dbReference>
<evidence type="ECO:0000256" key="3">
    <source>
        <dbReference type="RuleBase" id="RU000363"/>
    </source>
</evidence>
<dbReference type="InterPro" id="IPR020904">
    <property type="entry name" value="Sc_DH/Rdtase_CS"/>
</dbReference>
<dbReference type="InterPro" id="IPR036291">
    <property type="entry name" value="NAD(P)-bd_dom_sf"/>
</dbReference>
<evidence type="ECO:0000313" key="7">
    <source>
        <dbReference type="Proteomes" id="UP001059859"/>
    </source>
</evidence>
<proteinExistence type="inferred from homology"/>
<dbReference type="SUPFAM" id="SSF51735">
    <property type="entry name" value="NAD(P)-binding Rossmann-fold domains"/>
    <property type="match status" value="1"/>
</dbReference>
<dbReference type="Proteomes" id="UP001059859">
    <property type="component" value="Chromosome"/>
</dbReference>
<evidence type="ECO:0000259" key="5">
    <source>
        <dbReference type="SMART" id="SM00822"/>
    </source>
</evidence>
<protein>
    <submittedName>
        <fullName evidence="6">SDR family oxidoreductase</fullName>
    </submittedName>
</protein>
<sequence length="257" mass="26589">MSLNPVAPLPATVPGPTPDPALRGPRLQTAFRGRVLVTGGGSGLGAAVTAAVTAAGGSVVVLDRDVSSVAEAKALQVDVADRASVEVAVREAALMLGGLDAVVTAAGIDRCGRLEDVAAAEWEKVIGVNLLGTVSVIRAALPYLTVSHGRVVTVASSLGIKAVADATAYCASKFGVIGFSRALAAETRGQVGVTTMIPAGMKTRFFDDRTEQYRPQDDSRLNDPENVAAAILFVLGQPQGSEVREMVICHEEEESWP</sequence>
<feature type="region of interest" description="Disordered" evidence="4">
    <location>
        <begin position="1"/>
        <end position="22"/>
    </location>
</feature>
<dbReference type="Gene3D" id="3.40.50.720">
    <property type="entry name" value="NAD(P)-binding Rossmann-like Domain"/>
    <property type="match status" value="1"/>
</dbReference>
<dbReference type="EMBL" id="CP104275">
    <property type="protein sequence ID" value="UWX97059.1"/>
    <property type="molecule type" value="Genomic_DNA"/>
</dbReference>